<keyword evidence="3" id="KW-0067">ATP-binding</keyword>
<keyword evidence="3" id="KW-0547">Nucleotide-binding</keyword>
<dbReference type="Gene3D" id="3.30.565.10">
    <property type="entry name" value="Histidine kinase-like ATPase, C-terminal domain"/>
    <property type="match status" value="1"/>
</dbReference>
<dbReference type="GO" id="GO:0005524">
    <property type="term" value="F:ATP binding"/>
    <property type="evidence" value="ECO:0007669"/>
    <property type="project" value="UniProtKB-KW"/>
</dbReference>
<keyword evidence="1" id="KW-0808">Transferase</keyword>
<dbReference type="SUPFAM" id="SSF55874">
    <property type="entry name" value="ATPase domain of HSP90 chaperone/DNA topoisomerase II/histidine kinase"/>
    <property type="match status" value="1"/>
</dbReference>
<protein>
    <submittedName>
        <fullName evidence="3">ATP-binding region ATPase domain protein</fullName>
    </submittedName>
</protein>
<dbReference type="KEGG" id="iva:Isova_0484"/>
<dbReference type="AlphaFoldDB" id="F6FU85"/>
<keyword evidence="1" id="KW-0418">Kinase</keyword>
<keyword evidence="1" id="KW-0723">Serine/threonine-protein kinase</keyword>
<dbReference type="PANTHER" id="PTHR35526:SF3">
    <property type="entry name" value="ANTI-SIGMA-F FACTOR RSBW"/>
    <property type="match status" value="1"/>
</dbReference>
<dbReference type="GO" id="GO:0004674">
    <property type="term" value="F:protein serine/threonine kinase activity"/>
    <property type="evidence" value="ECO:0007669"/>
    <property type="project" value="UniProtKB-KW"/>
</dbReference>
<sequence>MTCTEAPPRVGRMALVGSWTVRSVHELSGVRHALADRLPCDCAAATADPVEDTALSGVERIVLVASELVSNALQHADGPATVRLLCDGRSVLLEVVDRSPDVPPVVASRRPPGEGGFGLHLARRAAHTVGWYRTARDEKRVWARFTDPSPLAPR</sequence>
<dbReference type="CDD" id="cd16936">
    <property type="entry name" value="HATPase_RsbW-like"/>
    <property type="match status" value="1"/>
</dbReference>
<reference evidence="3 4" key="1">
    <citation type="submission" date="2011-05" db="EMBL/GenBank/DDBJ databases">
        <title>Complete sequence of Isoptericola variabilis 225.</title>
        <authorList>
            <consortium name="US DOE Joint Genome Institute"/>
            <person name="Lucas S."/>
            <person name="Han J."/>
            <person name="Lapidus A."/>
            <person name="Cheng J.-F."/>
            <person name="Goodwin L."/>
            <person name="Pitluck S."/>
            <person name="Peters L."/>
            <person name="Mikhailova N."/>
            <person name="Zeytun A."/>
            <person name="Han C."/>
            <person name="Tapia R."/>
            <person name="Land M."/>
            <person name="Hauser L."/>
            <person name="Kyrpides N."/>
            <person name="Ivanova N."/>
            <person name="Pagani I."/>
            <person name="Siebers A."/>
            <person name="Allgaier M."/>
            <person name="Thelen M."/>
            <person name="Hugenholtz P."/>
            <person name="Gladden J."/>
            <person name="Woyke T."/>
        </authorList>
    </citation>
    <scope>NUCLEOTIDE SEQUENCE [LARGE SCALE GENOMIC DNA]</scope>
    <source>
        <strain evidence="4">225</strain>
    </source>
</reference>
<keyword evidence="4" id="KW-1185">Reference proteome</keyword>
<dbReference type="InterPro" id="IPR050267">
    <property type="entry name" value="Anti-sigma-factor_SerPK"/>
</dbReference>
<evidence type="ECO:0000313" key="3">
    <source>
        <dbReference type="EMBL" id="AEG43281.1"/>
    </source>
</evidence>
<dbReference type="PANTHER" id="PTHR35526">
    <property type="entry name" value="ANTI-SIGMA-F FACTOR RSBW-RELATED"/>
    <property type="match status" value="1"/>
</dbReference>
<dbReference type="RefSeq" id="WP_013837676.1">
    <property type="nucleotide sequence ID" value="NC_015588.1"/>
</dbReference>
<name>F6FU85_ISOV2</name>
<dbReference type="Proteomes" id="UP000009236">
    <property type="component" value="Chromosome"/>
</dbReference>
<feature type="domain" description="Histidine kinase/HSP90-like ATPase" evidence="2">
    <location>
        <begin position="51"/>
        <end position="144"/>
    </location>
</feature>
<dbReference type="EMBL" id="CP002810">
    <property type="protein sequence ID" value="AEG43281.1"/>
    <property type="molecule type" value="Genomic_DNA"/>
</dbReference>
<dbReference type="InterPro" id="IPR036890">
    <property type="entry name" value="HATPase_C_sf"/>
</dbReference>
<evidence type="ECO:0000313" key="4">
    <source>
        <dbReference type="Proteomes" id="UP000009236"/>
    </source>
</evidence>
<gene>
    <name evidence="3" type="ordered locus">Isova_0484</name>
</gene>
<proteinExistence type="predicted"/>
<organism evidence="4">
    <name type="scientific">Isoptericola variabilis (strain 225)</name>
    <dbReference type="NCBI Taxonomy" id="743718"/>
    <lineage>
        <taxon>Bacteria</taxon>
        <taxon>Bacillati</taxon>
        <taxon>Actinomycetota</taxon>
        <taxon>Actinomycetes</taxon>
        <taxon>Micrococcales</taxon>
        <taxon>Promicromonosporaceae</taxon>
        <taxon>Isoptericola</taxon>
    </lineage>
</organism>
<dbReference type="Pfam" id="PF13581">
    <property type="entry name" value="HATPase_c_2"/>
    <property type="match status" value="1"/>
</dbReference>
<evidence type="ECO:0000256" key="1">
    <source>
        <dbReference type="ARBA" id="ARBA00022527"/>
    </source>
</evidence>
<dbReference type="STRING" id="743718.Isova_0484"/>
<dbReference type="eggNOG" id="COG2172">
    <property type="taxonomic scope" value="Bacteria"/>
</dbReference>
<dbReference type="InterPro" id="IPR003594">
    <property type="entry name" value="HATPase_dom"/>
</dbReference>
<dbReference type="HOGENOM" id="CLU_090336_25_0_11"/>
<accession>F6FU85</accession>
<evidence type="ECO:0000259" key="2">
    <source>
        <dbReference type="Pfam" id="PF13581"/>
    </source>
</evidence>